<name>A0A0S7WVZ0_UNCT6</name>
<dbReference type="Proteomes" id="UP000052008">
    <property type="component" value="Unassembled WGS sequence"/>
</dbReference>
<evidence type="ECO:0000313" key="2">
    <source>
        <dbReference type="EMBL" id="KPJ54342.1"/>
    </source>
</evidence>
<feature type="region of interest" description="Disordered" evidence="1">
    <location>
        <begin position="401"/>
        <end position="453"/>
    </location>
</feature>
<accession>A0A0S7WVZ0</accession>
<dbReference type="Gene3D" id="3.40.50.2000">
    <property type="entry name" value="Glycogen Phosphorylase B"/>
    <property type="match status" value="1"/>
</dbReference>
<dbReference type="PANTHER" id="PTHR12526">
    <property type="entry name" value="GLYCOSYLTRANSFERASE"/>
    <property type="match status" value="1"/>
</dbReference>
<dbReference type="Pfam" id="PF13692">
    <property type="entry name" value="Glyco_trans_1_4"/>
    <property type="match status" value="1"/>
</dbReference>
<reference evidence="2 3" key="1">
    <citation type="journal article" date="2015" name="Microbiome">
        <title>Genomic resolution of linkages in carbon, nitrogen, and sulfur cycling among widespread estuary sediment bacteria.</title>
        <authorList>
            <person name="Baker B.J."/>
            <person name="Lazar C.S."/>
            <person name="Teske A.P."/>
            <person name="Dick G.J."/>
        </authorList>
    </citation>
    <scope>NUCLEOTIDE SEQUENCE [LARGE SCALE GENOMIC DNA]</scope>
    <source>
        <strain evidence="2">DG_24</strain>
    </source>
</reference>
<proteinExistence type="predicted"/>
<evidence type="ECO:0000313" key="3">
    <source>
        <dbReference type="Proteomes" id="UP000052008"/>
    </source>
</evidence>
<evidence type="ECO:0000256" key="1">
    <source>
        <dbReference type="SAM" id="MobiDB-lite"/>
    </source>
</evidence>
<protein>
    <recommendedName>
        <fullName evidence="4">Glycosyltransferase subfamily 4-like N-terminal domain-containing protein</fullName>
    </recommendedName>
</protein>
<organism evidence="2 3">
    <name type="scientific">candidate division TA06 bacterium DG_24</name>
    <dbReference type="NCBI Taxonomy" id="1703770"/>
    <lineage>
        <taxon>Bacteria</taxon>
        <taxon>Bacteria division TA06</taxon>
    </lineage>
</organism>
<gene>
    <name evidence="2" type="ORF">AMJ39_00975</name>
</gene>
<evidence type="ECO:0008006" key="4">
    <source>
        <dbReference type="Google" id="ProtNLM"/>
    </source>
</evidence>
<dbReference type="SUPFAM" id="SSF53756">
    <property type="entry name" value="UDP-Glycosyltransferase/glycogen phosphorylase"/>
    <property type="match status" value="1"/>
</dbReference>
<dbReference type="AlphaFoldDB" id="A0A0S7WVZ0"/>
<dbReference type="EMBL" id="LIZS01000004">
    <property type="protein sequence ID" value="KPJ54342.1"/>
    <property type="molecule type" value="Genomic_DNA"/>
</dbReference>
<dbReference type="PANTHER" id="PTHR12526:SF630">
    <property type="entry name" value="GLYCOSYLTRANSFERASE"/>
    <property type="match status" value="1"/>
</dbReference>
<comment type="caution">
    <text evidence="2">The sequence shown here is derived from an EMBL/GenBank/DDBJ whole genome shotgun (WGS) entry which is preliminary data.</text>
</comment>
<dbReference type="STRING" id="1703770.AMJ39_00975"/>
<sequence>MATGIRIVVYLLGEWEHFHRRPMLEALARSGLGCANLLCVSPPRSLRHLLRGSARTNRGVGQPFHQRIAPNIFLTRPYIWLPFVGRRGRRNRTWRSIVERQVRWALSLVGGADDPVVAWMYRPDQVYNLGMAGEEFVVYECFDEYRLNYWDGIAIPEVAAMEAALLERVDLVFATARSLIEDRRREGLRIEYAPNGVDFQNVARAADPNTSLPEEIRHVPRPRLGYVGRLSDALDLELLEGLSRTRPDWSFVFVGPIDGTTEEKLAPFRGRANLHVLGAKRRDDLVGYLRAFDVGLIPYKRNGFNKHRNPLKLWEYLAAGLPVVSTPLHELEDMRDVVWIADGIDEFRRAIGSAIAECSQAGRQRRMAVARDHSWDRLAGRMLQTLSSVLGEKRAGRNLCGEGRVGQVPPSHHGLARGGDRSIPSVPWPYDVEPAPYSPEPVRGTAGAGGINQ</sequence>